<gene>
    <name evidence="1" type="ORF">GCM10011409_29880</name>
</gene>
<keyword evidence="2" id="KW-1185">Reference proteome</keyword>
<dbReference type="Proteomes" id="UP000621492">
    <property type="component" value="Unassembled WGS sequence"/>
</dbReference>
<accession>A0A9W5TZP1</accession>
<dbReference type="EMBL" id="BMJD01000026">
    <property type="protein sequence ID" value="GGB50292.1"/>
    <property type="molecule type" value="Genomic_DNA"/>
</dbReference>
<sequence>MFNAMGLPYTEFGHTVSKENFYNTEGADGSGIVEWKKNNMEVSRGKRVDYDGLGINPSTIDLKGYDVNYTMKDGNFIIFKDNPDLKYFTQNAEQGVINYYAAKGTWITANFLGTLAVGRIGKYSVDKINTIKNVVNKIKINPNVKGVAKHGASYTIQDKIPVWNKIVGTSVPKIGSKEVILYISDNDGKTWDGKVRFEVHADGGITSKEF</sequence>
<reference evidence="1" key="2">
    <citation type="submission" date="2020-09" db="EMBL/GenBank/DDBJ databases">
        <authorList>
            <person name="Sun Q."/>
            <person name="Zhou Y."/>
        </authorList>
    </citation>
    <scope>NUCLEOTIDE SEQUENCE</scope>
    <source>
        <strain evidence="1">CGMCC 1.15454</strain>
    </source>
</reference>
<proteinExistence type="predicted"/>
<organism evidence="1 2">
    <name type="scientific">Lentibacillus populi</name>
    <dbReference type="NCBI Taxonomy" id="1827502"/>
    <lineage>
        <taxon>Bacteria</taxon>
        <taxon>Bacillati</taxon>
        <taxon>Bacillota</taxon>
        <taxon>Bacilli</taxon>
        <taxon>Bacillales</taxon>
        <taxon>Bacillaceae</taxon>
        <taxon>Lentibacillus</taxon>
    </lineage>
</organism>
<evidence type="ECO:0000313" key="2">
    <source>
        <dbReference type="Proteomes" id="UP000621492"/>
    </source>
</evidence>
<evidence type="ECO:0000313" key="1">
    <source>
        <dbReference type="EMBL" id="GGB50292.1"/>
    </source>
</evidence>
<comment type="caution">
    <text evidence="1">The sequence shown here is derived from an EMBL/GenBank/DDBJ whole genome shotgun (WGS) entry which is preliminary data.</text>
</comment>
<name>A0A9W5TZP1_9BACI</name>
<reference evidence="1" key="1">
    <citation type="journal article" date="2014" name="Int. J. Syst. Evol. Microbiol.">
        <title>Complete genome sequence of Corynebacterium casei LMG S-19264T (=DSM 44701T), isolated from a smear-ripened cheese.</title>
        <authorList>
            <consortium name="US DOE Joint Genome Institute (JGI-PGF)"/>
            <person name="Walter F."/>
            <person name="Albersmeier A."/>
            <person name="Kalinowski J."/>
            <person name="Ruckert C."/>
        </authorList>
    </citation>
    <scope>NUCLEOTIDE SEQUENCE</scope>
    <source>
        <strain evidence="1">CGMCC 1.15454</strain>
    </source>
</reference>
<dbReference type="AlphaFoldDB" id="A0A9W5TZP1"/>
<protein>
    <submittedName>
        <fullName evidence="1">Uncharacterized protein</fullName>
    </submittedName>
</protein>